<feature type="transmembrane region" description="Helical" evidence="2">
    <location>
        <begin position="6"/>
        <end position="26"/>
    </location>
</feature>
<dbReference type="EMBL" id="AC013430">
    <property type="protein sequence ID" value="AAF71792.1"/>
    <property type="molecule type" value="Genomic_DNA"/>
</dbReference>
<dbReference type="Proteomes" id="UP000006548">
    <property type="component" value="Chromosome 1"/>
</dbReference>
<dbReference type="SUPFAM" id="SSF48239">
    <property type="entry name" value="Terpenoid cyclases/Protein prenyltransferases"/>
    <property type="match status" value="1"/>
</dbReference>
<reference evidence="6" key="6">
    <citation type="journal article" date="2017" name="Plant J.">
        <title>Araport11: a complete reannotation of the Arabidopsis thaliana reference genome.</title>
        <authorList>
            <person name="Cheng C.Y."/>
            <person name="Krishnakumar V."/>
            <person name="Chan A.P."/>
            <person name="Thibaud-Nissen F."/>
            <person name="Schobel S."/>
            <person name="Town C.D."/>
        </authorList>
    </citation>
    <scope>GENOME REANNOTATION</scope>
    <source>
        <strain evidence="6">cv. Columbia</strain>
    </source>
</reference>
<dbReference type="PANTHER" id="PTHR11764">
    <property type="entry name" value="TERPENE CYCLASE/MUTASE FAMILY MEMBER"/>
    <property type="match status" value="1"/>
</dbReference>
<name>Q9M9G0_ARATH</name>
<keyword evidence="1" id="KW-0413">Isomerase</keyword>
<evidence type="ECO:0000313" key="4">
    <source>
        <dbReference type="EMBL" id="AAF71792.1"/>
    </source>
</evidence>
<dbReference type="GO" id="GO:0005811">
    <property type="term" value="C:lipid droplet"/>
    <property type="evidence" value="ECO:0007669"/>
    <property type="project" value="InterPro"/>
</dbReference>
<reference evidence="4" key="2">
    <citation type="submission" date="2000-02" db="EMBL/GenBank/DDBJ databases">
        <title>Genomic sequence for Arabidopsis thaliana BAC F3F9 from chromosome I.</title>
        <authorList>
            <person name="Chao Q."/>
            <person name="Brooks S."/>
            <person name="Buehler E."/>
            <person name="Johnson-Hopson C."/>
            <person name="Khan S."/>
            <person name="Kim C."/>
            <person name="Shinn P."/>
            <person name="Altafi H."/>
            <person name="Bei Q."/>
            <person name="Chin C."/>
            <person name="Chiou J."/>
            <person name="Choi E."/>
            <person name="Conn L."/>
            <person name="Conway A."/>
            <person name="Gonzales A."/>
            <person name="Hansen N."/>
            <person name="Howng B."/>
            <person name="Koo T."/>
            <person name="Lam B."/>
            <person name="Lee J."/>
            <person name="Lenz C."/>
            <person name="Li J."/>
            <person name="Liu A."/>
            <person name="Liu K."/>
            <person name="Liu S."/>
            <person name="Mukharsky N."/>
            <person name="Nguyen M."/>
            <person name="Palm C."/>
            <person name="Pham P."/>
            <person name="Sakano H."/>
            <person name="Schwartz J."/>
            <person name="Southwick A."/>
            <person name="Thaveri A."/>
            <person name="Toriumi M."/>
            <person name="Vaysberg M."/>
            <person name="Yu G."/>
            <person name="Federspiel N.A."/>
            <person name="Theologis A."/>
            <person name="Ecker J.R."/>
        </authorList>
    </citation>
    <scope>NUCLEOTIDE SEQUENCE</scope>
</reference>
<reference evidence="5" key="4">
    <citation type="submission" date="2011-02" db="EMBL/GenBank/DDBJ databases">
        <authorList>
            <consortium name="TAIR"/>
            <person name="Swarbreck D."/>
            <person name="Lamesch P."/>
            <person name="Wilks C."/>
            <person name="Huala E."/>
        </authorList>
    </citation>
    <scope>NUCLEOTIDE SEQUENCE</scope>
</reference>
<dbReference type="Araport" id="AT1G78480"/>
<keyword evidence="2" id="KW-0812">Transmembrane</keyword>
<dbReference type="EMBL" id="CP002684">
    <property type="protein sequence ID" value="AEE36111.1"/>
    <property type="molecule type" value="Genomic_DNA"/>
</dbReference>
<dbReference type="Gene3D" id="1.50.10.20">
    <property type="match status" value="1"/>
</dbReference>
<evidence type="ECO:0000313" key="5">
    <source>
        <dbReference type="EMBL" id="AEE36111.1"/>
    </source>
</evidence>
<dbReference type="AlphaFoldDB" id="Q9M9G0"/>
<evidence type="ECO:0000313" key="6">
    <source>
        <dbReference type="Proteomes" id="UP000006548"/>
    </source>
</evidence>
<dbReference type="InterPro" id="IPR008930">
    <property type="entry name" value="Terpenoid_cyclase/PrenylTrfase"/>
</dbReference>
<dbReference type="HOGENOM" id="CLU_1356318_0_0_1"/>
<protein>
    <submittedName>
        <fullName evidence="4">F3F9.1</fullName>
    </submittedName>
    <submittedName>
        <fullName evidence="5">Prenyltransferase family protein</fullName>
    </submittedName>
</protein>
<dbReference type="GeneID" id="844184"/>
<evidence type="ECO:0000313" key="3">
    <source>
        <dbReference type="Araport" id="AT1G78480"/>
    </source>
</evidence>
<keyword evidence="2" id="KW-0472">Membrane</keyword>
<reference evidence="5 6" key="1">
    <citation type="journal article" date="2000" name="Nature">
        <title>Sequence and analysis of chromosome 1 of the plant Arabidopsis thaliana.</title>
        <authorList>
            <person name="Theologis A."/>
            <person name="Ecker J.R."/>
            <person name="Palm C.J."/>
            <person name="Federspiel N.A."/>
            <person name="Kaul S."/>
            <person name="White O."/>
            <person name="Alonso J."/>
            <person name="Altafi H."/>
            <person name="Araujo R."/>
            <person name="Bowman C.L."/>
            <person name="Brooks S.Y."/>
            <person name="Buehler E."/>
            <person name="Chan A."/>
            <person name="Chao Q."/>
            <person name="Chen H."/>
            <person name="Cheuk R.F."/>
            <person name="Chin C.W."/>
            <person name="Chung M.K."/>
            <person name="Conn L."/>
            <person name="Conway A.B."/>
            <person name="Conway A.R."/>
            <person name="Creasy T.H."/>
            <person name="Dewar K."/>
            <person name="Dunn P."/>
            <person name="Etgu P."/>
            <person name="Feldblyum T.V."/>
            <person name="Feng J."/>
            <person name="Fong B."/>
            <person name="Fujii C.Y."/>
            <person name="Gill J.E."/>
            <person name="Goldsmith A.D."/>
            <person name="Haas B."/>
            <person name="Hansen N.F."/>
            <person name="Hughes B."/>
            <person name="Huizar L."/>
            <person name="Hunter J.L."/>
            <person name="Jenkins J."/>
            <person name="Johnson-Hopson C."/>
            <person name="Khan S."/>
            <person name="Khaykin E."/>
            <person name="Kim C.J."/>
            <person name="Koo H.L."/>
            <person name="Kremenetskaia I."/>
            <person name="Kurtz D.B."/>
            <person name="Kwan A."/>
            <person name="Lam B."/>
            <person name="Langin-Hooper S."/>
            <person name="Lee A."/>
            <person name="Lee J.M."/>
            <person name="Lenz C.A."/>
            <person name="Li J.H."/>
            <person name="Li Y."/>
            <person name="Lin X."/>
            <person name="Liu S.X."/>
            <person name="Liu Z.A."/>
            <person name="Luros J.S."/>
            <person name="Maiti R."/>
            <person name="Marziali A."/>
            <person name="Militscher J."/>
            <person name="Miranda M."/>
            <person name="Nguyen M."/>
            <person name="Nierman W.C."/>
            <person name="Osborne B.I."/>
            <person name="Pai G."/>
            <person name="Peterson J."/>
            <person name="Pham P.K."/>
            <person name="Rizzo M."/>
            <person name="Rooney T."/>
            <person name="Rowley D."/>
            <person name="Sakano H."/>
            <person name="Salzberg S.L."/>
            <person name="Schwartz J.R."/>
            <person name="Shinn P."/>
            <person name="Southwick A.M."/>
            <person name="Sun H."/>
            <person name="Tallon L.J."/>
            <person name="Tambunga G."/>
            <person name="Toriumi M.J."/>
            <person name="Town C.D."/>
            <person name="Utterback T."/>
            <person name="Van Aken S."/>
            <person name="Vaysberg M."/>
            <person name="Vysotskaia V.S."/>
            <person name="Walker M."/>
            <person name="Wu D."/>
            <person name="Yu G."/>
            <person name="Fraser C.M."/>
            <person name="Venter J.C."/>
            <person name="Davis R.W."/>
        </authorList>
    </citation>
    <scope>NUCLEOTIDE SEQUENCE [LARGE SCALE GENOMIC DNA]</scope>
    <source>
        <strain evidence="6">cv. Columbia</strain>
    </source>
</reference>
<dbReference type="TAIR" id="AT1G78480"/>
<reference evidence="4" key="3">
    <citation type="submission" date="2000-05" db="EMBL/GenBank/DDBJ databases">
        <authorList>
            <person name="Cheuk R."/>
            <person name="Shinn P."/>
            <person name="Brooks S."/>
            <person name="Buehler E."/>
            <person name="Chao Q."/>
            <person name="Johnson-Hopson C."/>
            <person name="Khan S."/>
            <person name="Kim C."/>
            <person name="Altafi H."/>
            <person name="Bei B."/>
            <person name="Chin C."/>
            <person name="Chiou J."/>
            <person name="Choi E."/>
            <person name="Conn L."/>
            <person name="Conway A."/>
            <person name="Gonzalez A."/>
            <person name="Hansen N."/>
            <person name="Howing B."/>
            <person name="Koo T."/>
            <person name="Lam B."/>
            <person name="Lee J."/>
            <person name="Lenz C."/>
            <person name="Li J."/>
            <person name="Liu A."/>
            <person name="Liu J."/>
            <person name="Liu S."/>
            <person name="Mukharsky N."/>
            <person name="Nguyen M."/>
            <person name="Palm C."/>
            <person name="Pham P."/>
            <person name="Sakano H."/>
            <person name="Schwartz J."/>
            <person name="Southwick A."/>
            <person name="Thaveri A."/>
            <person name="Toriumi M."/>
            <person name="Vaysberg M."/>
            <person name="Yu G."/>
            <person name="Davis R."/>
            <person name="Federspiel N."/>
            <person name="Theologis A."/>
            <person name="Ecker J."/>
        </authorList>
    </citation>
    <scope>NUCLEOTIDE SEQUENCE</scope>
</reference>
<dbReference type="ExpressionAtlas" id="Q9M9G0">
    <property type="expression patterns" value="baseline and differential"/>
</dbReference>
<dbReference type="eggNOG" id="KOG0497">
    <property type="taxonomic scope" value="Eukaryota"/>
</dbReference>
<evidence type="ECO:0000256" key="2">
    <source>
        <dbReference type="SAM" id="Phobius"/>
    </source>
</evidence>
<dbReference type="PANTHER" id="PTHR11764:SF58">
    <property type="entry name" value="BETA-AMYRIN SYNTHASE-RELATED"/>
    <property type="match status" value="1"/>
</dbReference>
<accession>Q9M9G0</accession>
<proteinExistence type="predicted"/>
<sequence length="202" mass="23496">MGHVQLLTPCFYSFPFFSFFLLFFLFNAKNVFILISVDLTVGTVFELEAKVEQVIPPVKVEDGESTTHETRRMRYGEEFLSSRLCRPPMVTGLEKSLDLSSSFLHWYVSSSFIGHLEEIFDAEHREEILRYIYRHLNDDGGWGLHVEGKSFMFCTALNYICLRILREGPDEGREYACKLTSKMPWIVTFLLIYNNESCFPSI</sequence>
<dbReference type="STRING" id="3702.Q9M9G0"/>
<gene>
    <name evidence="3 5" type="ordered locus">At1g78480</name>
    <name evidence="5" type="ORF">F3F9.1</name>
</gene>
<dbReference type="GO" id="GO:0016104">
    <property type="term" value="P:triterpenoid biosynthetic process"/>
    <property type="evidence" value="ECO:0007669"/>
    <property type="project" value="InterPro"/>
</dbReference>
<dbReference type="SMR" id="Q9M9G0"/>
<keyword evidence="2" id="KW-1133">Transmembrane helix</keyword>
<reference evidence="5" key="5">
    <citation type="submission" date="2016-05" db="EMBL/GenBank/DDBJ databases">
        <authorList>
            <person name="Krishnakumar V."/>
            <person name="Cheng C.-Y."/>
            <person name="Chan A.P."/>
            <person name="Schobel S."/>
            <person name="Kim M."/>
            <person name="Ferlanti E.S."/>
            <person name="Belyaeva I."/>
            <person name="Rosen B.D."/>
            <person name="Micklem G."/>
            <person name="Miller J.R."/>
            <person name="Vaughn M."/>
            <person name="Town C.D."/>
        </authorList>
    </citation>
    <scope>NUCLEOTIDE SEQUENCE</scope>
</reference>
<evidence type="ECO:0000256" key="1">
    <source>
        <dbReference type="ARBA" id="ARBA00023235"/>
    </source>
</evidence>
<keyword evidence="6" id="KW-1185">Reference proteome</keyword>
<dbReference type="PaxDb" id="3702-AT1G78480.1"/>
<organism evidence="4">
    <name type="scientific">Arabidopsis thaliana</name>
    <name type="common">Mouse-ear cress</name>
    <dbReference type="NCBI Taxonomy" id="3702"/>
    <lineage>
        <taxon>Eukaryota</taxon>
        <taxon>Viridiplantae</taxon>
        <taxon>Streptophyta</taxon>
        <taxon>Embryophyta</taxon>
        <taxon>Tracheophyta</taxon>
        <taxon>Spermatophyta</taxon>
        <taxon>Magnoliopsida</taxon>
        <taxon>eudicotyledons</taxon>
        <taxon>Gunneridae</taxon>
        <taxon>Pentapetalae</taxon>
        <taxon>rosids</taxon>
        <taxon>malvids</taxon>
        <taxon>Brassicales</taxon>
        <taxon>Brassicaceae</taxon>
        <taxon>Camelineae</taxon>
        <taxon>Arabidopsis</taxon>
    </lineage>
</organism>
<dbReference type="KEGG" id="ath:AT1G78480"/>
<dbReference type="GO" id="GO:0042300">
    <property type="term" value="F:beta-amyrin synthase activity"/>
    <property type="evidence" value="ECO:0007669"/>
    <property type="project" value="UniProtKB-ARBA"/>
</dbReference>
<dbReference type="InterPro" id="IPR018333">
    <property type="entry name" value="Squalene_cyclase"/>
</dbReference>